<dbReference type="InterPro" id="IPR011990">
    <property type="entry name" value="TPR-like_helical_dom_sf"/>
</dbReference>
<dbReference type="Pfam" id="PF13424">
    <property type="entry name" value="TPR_12"/>
    <property type="match status" value="3"/>
</dbReference>
<feature type="compositionally biased region" description="Pro residues" evidence="1">
    <location>
        <begin position="39"/>
        <end position="48"/>
    </location>
</feature>
<dbReference type="InterPro" id="IPR047738">
    <property type="entry name" value="SAV_2336-like_N"/>
</dbReference>
<evidence type="ECO:0000256" key="1">
    <source>
        <dbReference type="SAM" id="MobiDB-lite"/>
    </source>
</evidence>
<evidence type="ECO:0000313" key="3">
    <source>
        <dbReference type="EMBL" id="TYB45277.1"/>
    </source>
</evidence>
<dbReference type="EMBL" id="VSFG01000003">
    <property type="protein sequence ID" value="TYB45277.1"/>
    <property type="molecule type" value="Genomic_DNA"/>
</dbReference>
<dbReference type="STRING" id="1220554.GCA_001552135_05217"/>
<dbReference type="SUPFAM" id="SSF48452">
    <property type="entry name" value="TPR-like"/>
    <property type="match status" value="3"/>
</dbReference>
<dbReference type="PANTHER" id="PTHR46082">
    <property type="entry name" value="ATP/GTP-BINDING PROTEIN-RELATED"/>
    <property type="match status" value="1"/>
</dbReference>
<reference evidence="3 4" key="1">
    <citation type="submission" date="2019-08" db="EMBL/GenBank/DDBJ databases">
        <title>Actinomadura sp. nov. CYP1-5 isolated from mountain soil.</title>
        <authorList>
            <person name="Songsumanus A."/>
            <person name="Kuncharoen N."/>
            <person name="Kudo T."/>
            <person name="Yuki M."/>
            <person name="Igarashi Y."/>
            <person name="Tanasupawat S."/>
        </authorList>
    </citation>
    <scope>NUCLEOTIDE SEQUENCE [LARGE SCALE GENOMIC DNA]</scope>
    <source>
        <strain evidence="3 4">JCM 14158</strain>
    </source>
</reference>
<dbReference type="Gene3D" id="3.40.50.300">
    <property type="entry name" value="P-loop containing nucleotide triphosphate hydrolases"/>
    <property type="match status" value="1"/>
</dbReference>
<proteinExistence type="predicted"/>
<sequence>MIGRLIEALRALDPQPTAEEIADALWLARFAPAAEPAAARPPAPPGPEPAHDVRPPAVVEPPDADLAAPRRRPGPVASPQARLHVAGTARAPGDPVRAPAAPAIPRALSLARALRPLRVRSSSPTVRRLVEGATAQRVAETGIWEPFMEPAPERWLDLALVVDGGSSMVVWTRLAAELRTLMERLGAFRDVRVWRLDTDDETLVLRTGEASSGPGRSPDELIDPTRRRVVLVFSDCIGRAWGDGRAAAVLKRWARTAPVAILQPLPQRLWWRCAAPAEPVWISADRPGQPNRRLTVRPRGGLGVPPGVAIPVMELEPRWLRPWAELVGAGTGPTAAVAVFTDAPPIRDVHGEMDEDGDRPADERVKRFRAASSPTAFRLARYLAAAPLRLEVMSLVQQATLPESTSAHLAEVFLGGLMRRARPGTDPDGVEYEFHDGVRDVLLSGLGRAEALGVLRSVWDVVRGRWGSSQDFPALLRAVGEGAEDLRQDPPFAQVAARVLARLGGRYARLAERLAEAARDPAPPGPPPSGSEGATRDEPDDEDTRDTREGPAPLLGGGLPPRNPHFTGRDTLLRDIGTKVSTAVTSLLPADPRRLGGQGKSQLAVEYAHRHAADYDLVWWVPAEQITLARSSLADLARRLGTPLSDDVNRTVERLLDALRAGRRHRRWLLIYDNAADPDEIVPLMPVRRDADGPLTTAVPGGHVLVTSRDRRWAERTAAAGVGVFERAESVALLRRRVPGLAPADADRLAGRVGDLPLAVEQAAAWQAVTGRPSREYLRLLNHRLRQAPGTAPPPGYPAELAATLGLAFERLLEDSPAAGRLLELWAFFGPEPVARGLLSAGAADGLPRGLRATLADTGRLRRAMSDINRYALGRYDAGTCSLQVHRLVRAMLQDRLTEDERAAVQDRVHRILAAATPRTPPDDETTWGIRAEIAPHVLPAGVIGGASAEVRRVALDQMRYLYLRGDFEGSRALAETALARWRPELGPYGESVLIAGRELGTVLRALGDLAAANALNADIHRRTTERFGPGHSATMRAARNVAADRRLRGAFRQALDLDQDTLRRMGRLFGTGHVETLRVANNVGIDLRLLGEFEEARRIDADSLGQLRASLGPRHRNTLLAMSQLSRDLHGLGDYGAAAALQREALTIMRETLAADHAFVLHTEMSHAVALRKLGAHAAARALAEDTLRLHRQRYGDDHPDTLAARRVLVQAHLATGDARGAHRLGKTALAGHRDVLGMDHPFTHACAADLATALRESGDHDAARVLDDTSAHALRESLGADHYFALCCSVGLANDLFRMGRLEAARIRSNETLERFRERYGPGHVYTLASAHNHQVIRAALGLDRGGGEPVRALAEALGADHPDVLAAGDGRLLDCDIAPTPL</sequence>
<feature type="region of interest" description="Disordered" evidence="1">
    <location>
        <begin position="36"/>
        <end position="82"/>
    </location>
</feature>
<dbReference type="InterPro" id="IPR056681">
    <property type="entry name" value="DUF7779"/>
</dbReference>
<feature type="domain" description="DUF7779" evidence="2">
    <location>
        <begin position="816"/>
        <end position="901"/>
    </location>
</feature>
<dbReference type="NCBIfam" id="NF041121">
    <property type="entry name" value="SAV_2336_NTERM"/>
    <property type="match status" value="1"/>
</dbReference>
<gene>
    <name evidence="3" type="ORF">FXF69_17635</name>
</gene>
<protein>
    <submittedName>
        <fullName evidence="3">Tetratricopeptide repeat protein</fullName>
    </submittedName>
</protein>
<dbReference type="NCBIfam" id="NF040586">
    <property type="entry name" value="FxSxx_TPR"/>
    <property type="match status" value="1"/>
</dbReference>
<dbReference type="InterPro" id="IPR053137">
    <property type="entry name" value="NLR-like"/>
</dbReference>
<keyword evidence="4" id="KW-1185">Reference proteome</keyword>
<dbReference type="PANTHER" id="PTHR46082:SF6">
    <property type="entry name" value="AAA+ ATPASE DOMAIN-CONTAINING PROTEIN-RELATED"/>
    <property type="match status" value="1"/>
</dbReference>
<comment type="caution">
    <text evidence="3">The sequence shown here is derived from an EMBL/GenBank/DDBJ whole genome shotgun (WGS) entry which is preliminary data.</text>
</comment>
<feature type="region of interest" description="Disordered" evidence="1">
    <location>
        <begin position="516"/>
        <end position="570"/>
    </location>
</feature>
<dbReference type="SUPFAM" id="SSF52540">
    <property type="entry name" value="P-loop containing nucleoside triphosphate hydrolases"/>
    <property type="match status" value="1"/>
</dbReference>
<dbReference type="RefSeq" id="WP_067896613.1">
    <property type="nucleotide sequence ID" value="NZ_VSFG01000003.1"/>
</dbReference>
<dbReference type="Pfam" id="PF25000">
    <property type="entry name" value="DUF7779"/>
    <property type="match status" value="1"/>
</dbReference>
<dbReference type="Proteomes" id="UP000323380">
    <property type="component" value="Unassembled WGS sequence"/>
</dbReference>
<organism evidence="3 4">
    <name type="scientific">Actinomadura chibensis</name>
    <dbReference type="NCBI Taxonomy" id="392828"/>
    <lineage>
        <taxon>Bacteria</taxon>
        <taxon>Bacillati</taxon>
        <taxon>Actinomycetota</taxon>
        <taxon>Actinomycetes</taxon>
        <taxon>Streptosporangiales</taxon>
        <taxon>Thermomonosporaceae</taxon>
        <taxon>Actinomadura</taxon>
    </lineage>
</organism>
<dbReference type="InterPro" id="IPR027417">
    <property type="entry name" value="P-loop_NTPase"/>
</dbReference>
<evidence type="ECO:0000313" key="4">
    <source>
        <dbReference type="Proteomes" id="UP000323380"/>
    </source>
</evidence>
<name>A0A5D0NLC6_9ACTN</name>
<dbReference type="Gene3D" id="1.25.40.10">
    <property type="entry name" value="Tetratricopeptide repeat domain"/>
    <property type="match status" value="3"/>
</dbReference>
<accession>A0A5D0NLC6</accession>
<evidence type="ECO:0000259" key="2">
    <source>
        <dbReference type="Pfam" id="PF25000"/>
    </source>
</evidence>